<comment type="caution">
    <text evidence="3">The sequence shown here is derived from an EMBL/GenBank/DDBJ whole genome shotgun (WGS) entry which is preliminary data.</text>
</comment>
<dbReference type="AlphaFoldDB" id="A0A512DQ83"/>
<dbReference type="RefSeq" id="WP_044433276.1">
    <property type="nucleotide sequence ID" value="NZ_BJYZ01000011.1"/>
</dbReference>
<dbReference type="EMBL" id="BJYZ01000011">
    <property type="protein sequence ID" value="GEO38609.1"/>
    <property type="molecule type" value="Genomic_DNA"/>
</dbReference>
<feature type="domain" description="UspA" evidence="2">
    <location>
        <begin position="223"/>
        <end position="272"/>
    </location>
</feature>
<dbReference type="SUPFAM" id="SSF52402">
    <property type="entry name" value="Adenine nucleotide alpha hydrolases-like"/>
    <property type="match status" value="2"/>
</dbReference>
<dbReference type="Proteomes" id="UP000321523">
    <property type="component" value="Unassembled WGS sequence"/>
</dbReference>
<dbReference type="InterPro" id="IPR006016">
    <property type="entry name" value="UspA"/>
</dbReference>
<dbReference type="OrthoDB" id="9804721at2"/>
<proteinExistence type="inferred from homology"/>
<gene>
    <name evidence="3" type="ORF">SAE02_27570</name>
</gene>
<evidence type="ECO:0000313" key="3">
    <source>
        <dbReference type="EMBL" id="GEO38609.1"/>
    </source>
</evidence>
<reference evidence="3 4" key="1">
    <citation type="submission" date="2019-07" db="EMBL/GenBank/DDBJ databases">
        <title>Whole genome shotgun sequence of Skermanella aerolata NBRC 106429.</title>
        <authorList>
            <person name="Hosoyama A."/>
            <person name="Uohara A."/>
            <person name="Ohji S."/>
            <person name="Ichikawa N."/>
        </authorList>
    </citation>
    <scope>NUCLEOTIDE SEQUENCE [LARGE SCALE GENOMIC DNA]</scope>
    <source>
        <strain evidence="3 4">NBRC 106429</strain>
    </source>
</reference>
<evidence type="ECO:0000259" key="2">
    <source>
        <dbReference type="Pfam" id="PF00582"/>
    </source>
</evidence>
<sequence length="274" mass="30275">MPIKSILLHMANDEHHAERLRRGIELATRFDAYLEILYIATPVSMPAGITGRGASYAYLAEATAIAHEKAEEVEHEVRSNCAGLTYSFTIEEGDHVELLARRTPFVDLAVVSQSHPAHLEDRVRLQIPDQLPMQSACPTIVLPWERRIQNSGHHTLIAWKNTREAGRAVRDAIPFLGDAAAVTVLSIERPGSPDPTGEQICDFLSKHGVNVELRTNINDNDASVGEIILDVGRELDCDSLVMGAYGHSRLRELIIGGVTRYILGHMDLPVLMSH</sequence>
<keyword evidence="4" id="KW-1185">Reference proteome</keyword>
<accession>A0A512DQ83</accession>
<dbReference type="Gene3D" id="3.40.50.12370">
    <property type="match status" value="1"/>
</dbReference>
<protein>
    <submittedName>
        <fullName evidence="3">Universal stress protein A</fullName>
    </submittedName>
</protein>
<dbReference type="PANTHER" id="PTHR46268:SF15">
    <property type="entry name" value="UNIVERSAL STRESS PROTEIN HP_0031"/>
    <property type="match status" value="1"/>
</dbReference>
<evidence type="ECO:0000256" key="1">
    <source>
        <dbReference type="ARBA" id="ARBA00008791"/>
    </source>
</evidence>
<dbReference type="Pfam" id="PF00582">
    <property type="entry name" value="Usp"/>
    <property type="match status" value="1"/>
</dbReference>
<dbReference type="CDD" id="cd00293">
    <property type="entry name" value="USP-like"/>
    <property type="match status" value="1"/>
</dbReference>
<evidence type="ECO:0000313" key="4">
    <source>
        <dbReference type="Proteomes" id="UP000321523"/>
    </source>
</evidence>
<organism evidence="3 4">
    <name type="scientific">Skermanella aerolata</name>
    <dbReference type="NCBI Taxonomy" id="393310"/>
    <lineage>
        <taxon>Bacteria</taxon>
        <taxon>Pseudomonadati</taxon>
        <taxon>Pseudomonadota</taxon>
        <taxon>Alphaproteobacteria</taxon>
        <taxon>Rhodospirillales</taxon>
        <taxon>Azospirillaceae</taxon>
        <taxon>Skermanella</taxon>
    </lineage>
</organism>
<name>A0A512DQ83_9PROT</name>
<dbReference type="PANTHER" id="PTHR46268">
    <property type="entry name" value="STRESS RESPONSE PROTEIN NHAX"/>
    <property type="match status" value="1"/>
</dbReference>
<comment type="similarity">
    <text evidence="1">Belongs to the universal stress protein A family.</text>
</comment>